<organism evidence="1 2">
    <name type="scientific">Ceratina calcarata</name>
    <dbReference type="NCBI Taxonomy" id="156304"/>
    <lineage>
        <taxon>Eukaryota</taxon>
        <taxon>Metazoa</taxon>
        <taxon>Ecdysozoa</taxon>
        <taxon>Arthropoda</taxon>
        <taxon>Hexapoda</taxon>
        <taxon>Insecta</taxon>
        <taxon>Pterygota</taxon>
        <taxon>Neoptera</taxon>
        <taxon>Endopterygota</taxon>
        <taxon>Hymenoptera</taxon>
        <taxon>Apocrita</taxon>
        <taxon>Aculeata</taxon>
        <taxon>Apoidea</taxon>
        <taxon>Anthophila</taxon>
        <taxon>Apidae</taxon>
        <taxon>Ceratina</taxon>
        <taxon>Zadontomerus</taxon>
    </lineage>
</organism>
<sequence>MHRASGESNRRTYSKCNILCDYPPGELTNVTGQTRPRQNSVFTGSSFGFTPSGQMRRTKSALDLQSVILTGKNLDSEQDILKSLRPANESTKLLQRDQSRRTSVCQFDKMKFRDRGMSACQFDRPNFRDRGMSICHLDTSPRPCRRDRGMSICQFDRMDVLARPLQRERGMSICQFDRMDVLARPLQRDRIGSAYHFDRTEVRPNLSMGKSLLRERRVSACNFLEKDEEMREIRERRSSFGNFDKIDDVDKTEKAEQEEIFSDKGKRDYYQQDPCCSKNSDIVFGYKATRV</sequence>
<gene>
    <name evidence="2" type="primary">LOC108624138</name>
</gene>
<proteinExistence type="predicted"/>
<reference evidence="2" key="1">
    <citation type="submission" date="2025-08" db="UniProtKB">
        <authorList>
            <consortium name="RefSeq"/>
        </authorList>
    </citation>
    <scope>IDENTIFICATION</scope>
    <source>
        <tissue evidence="2">Whole body</tissue>
    </source>
</reference>
<accession>A0AAJ7RZP8</accession>
<name>A0AAJ7RZP8_9HYME</name>
<evidence type="ECO:0000313" key="1">
    <source>
        <dbReference type="Proteomes" id="UP000694925"/>
    </source>
</evidence>
<dbReference type="Proteomes" id="UP000694925">
    <property type="component" value="Unplaced"/>
</dbReference>
<keyword evidence="1" id="KW-1185">Reference proteome</keyword>
<dbReference type="GeneID" id="108624138"/>
<evidence type="ECO:0000313" key="2">
    <source>
        <dbReference type="RefSeq" id="XP_026668680.1"/>
    </source>
</evidence>
<dbReference type="RefSeq" id="XP_026668680.1">
    <property type="nucleotide sequence ID" value="XM_026812879.1"/>
</dbReference>
<protein>
    <submittedName>
        <fullName evidence="2">Uncharacterized protein LOC108624138 isoform X2</fullName>
    </submittedName>
</protein>
<dbReference type="AlphaFoldDB" id="A0AAJ7RZP8"/>